<reference evidence="17" key="2">
    <citation type="submission" date="2003-08" db="EMBL/GenBank/DDBJ databases">
        <authorList>
            <person name="Beja O."/>
            <person name="Aravind L."/>
            <person name="Koonin E.V."/>
            <person name="Suzuki M.T."/>
            <person name="Hadd A."/>
            <person name="Nguyen L.P."/>
            <person name="Jovanovich S.B."/>
            <person name="Gates C.M."/>
            <person name="Feldman R.A."/>
            <person name="DeLong E.F."/>
        </authorList>
    </citation>
    <scope>NUCLEOTIDE SEQUENCE</scope>
</reference>
<feature type="active site" evidence="13">
    <location>
        <position position="116"/>
    </location>
</feature>
<dbReference type="SMART" id="SM00936">
    <property type="entry name" value="PBP5_C"/>
    <property type="match status" value="1"/>
</dbReference>
<dbReference type="EC" id="3.4.16.4" evidence="4"/>
<dbReference type="GO" id="GO:0006508">
    <property type="term" value="P:proteolysis"/>
    <property type="evidence" value="ECO:0007669"/>
    <property type="project" value="UniProtKB-KW"/>
</dbReference>
<evidence type="ECO:0000256" key="13">
    <source>
        <dbReference type="PIRSR" id="PIRSR618044-1"/>
    </source>
</evidence>
<dbReference type="EMBL" id="AF279106">
    <property type="protein sequence ID" value="AAG10487.1"/>
    <property type="molecule type" value="Genomic_DNA"/>
</dbReference>
<evidence type="ECO:0000256" key="6">
    <source>
        <dbReference type="ARBA" id="ARBA00022670"/>
    </source>
</evidence>
<keyword evidence="8" id="KW-0378">Hydrolase</keyword>
<evidence type="ECO:0000313" key="17">
    <source>
        <dbReference type="EMBL" id="AAG10487.1"/>
    </source>
</evidence>
<comment type="catalytic activity">
    <reaction evidence="12">
        <text>Preferential cleavage: (Ac)2-L-Lys-D-Ala-|-D-Ala. Also transpeptidation of peptidyl-alanyl moieties that are N-acyl substituents of D-alanine.</text>
        <dbReference type="EC" id="3.4.16.4"/>
    </reaction>
</comment>
<dbReference type="InterPro" id="IPR012907">
    <property type="entry name" value="Peptidase_S11_C"/>
</dbReference>
<comment type="similarity">
    <text evidence="3 15">Belongs to the peptidase S11 family.</text>
</comment>
<keyword evidence="10" id="KW-0573">Peptidoglycan synthesis</keyword>
<dbReference type="UniPathway" id="UPA00219"/>
<evidence type="ECO:0000256" key="14">
    <source>
        <dbReference type="PIRSR" id="PIRSR618044-2"/>
    </source>
</evidence>
<keyword evidence="9" id="KW-0133">Cell shape</keyword>
<evidence type="ECO:0000256" key="2">
    <source>
        <dbReference type="ARBA" id="ARBA00004752"/>
    </source>
</evidence>
<evidence type="ECO:0000259" key="16">
    <source>
        <dbReference type="SMART" id="SM00936"/>
    </source>
</evidence>
<keyword evidence="11" id="KW-0961">Cell wall biogenesis/degradation</keyword>
<evidence type="ECO:0000256" key="15">
    <source>
        <dbReference type="RuleBase" id="RU004016"/>
    </source>
</evidence>
<comment type="pathway">
    <text evidence="2">Cell wall biogenesis; peptidoglycan biosynthesis.</text>
</comment>
<keyword evidence="6" id="KW-0645">Protease</keyword>
<dbReference type="GO" id="GO:0009252">
    <property type="term" value="P:peptidoglycan biosynthetic process"/>
    <property type="evidence" value="ECO:0007669"/>
    <property type="project" value="UniProtKB-UniPathway"/>
</dbReference>
<dbReference type="GO" id="GO:0071555">
    <property type="term" value="P:cell wall organization"/>
    <property type="evidence" value="ECO:0007669"/>
    <property type="project" value="UniProtKB-KW"/>
</dbReference>
<feature type="active site" description="Proton acceptor" evidence="13">
    <location>
        <position position="59"/>
    </location>
</feature>
<evidence type="ECO:0000256" key="5">
    <source>
        <dbReference type="ARBA" id="ARBA00022645"/>
    </source>
</evidence>
<evidence type="ECO:0000256" key="1">
    <source>
        <dbReference type="ARBA" id="ARBA00003217"/>
    </source>
</evidence>
<feature type="active site" description="Acyl-ester intermediate" evidence="13">
    <location>
        <position position="56"/>
    </location>
</feature>
<evidence type="ECO:0000256" key="4">
    <source>
        <dbReference type="ARBA" id="ARBA00012448"/>
    </source>
</evidence>
<evidence type="ECO:0000256" key="7">
    <source>
        <dbReference type="ARBA" id="ARBA00022729"/>
    </source>
</evidence>
<dbReference type="PANTHER" id="PTHR21581:SF6">
    <property type="entry name" value="TRAFFICKING PROTEIN PARTICLE COMPLEX SUBUNIT 12"/>
    <property type="match status" value="1"/>
</dbReference>
<dbReference type="InterPro" id="IPR015956">
    <property type="entry name" value="Peniciliin-bd_prot_C_sf"/>
</dbReference>
<dbReference type="Gene3D" id="2.60.410.10">
    <property type="entry name" value="D-Ala-D-Ala carboxypeptidase, C-terminal domain"/>
    <property type="match status" value="1"/>
</dbReference>
<dbReference type="Gene3D" id="3.40.710.10">
    <property type="entry name" value="DD-peptidase/beta-lactamase superfamily"/>
    <property type="match status" value="1"/>
</dbReference>
<dbReference type="InterPro" id="IPR012338">
    <property type="entry name" value="Beta-lactam/transpept-like"/>
</dbReference>
<evidence type="ECO:0000256" key="10">
    <source>
        <dbReference type="ARBA" id="ARBA00022984"/>
    </source>
</evidence>
<evidence type="ECO:0000256" key="12">
    <source>
        <dbReference type="ARBA" id="ARBA00034000"/>
    </source>
</evidence>
<evidence type="ECO:0000256" key="3">
    <source>
        <dbReference type="ARBA" id="ARBA00007164"/>
    </source>
</evidence>
<evidence type="ECO:0000256" key="9">
    <source>
        <dbReference type="ARBA" id="ARBA00022960"/>
    </source>
</evidence>
<dbReference type="Pfam" id="PF07943">
    <property type="entry name" value="PBP5_C"/>
    <property type="match status" value="1"/>
</dbReference>
<proteinExistence type="inferred from homology"/>
<evidence type="ECO:0000256" key="11">
    <source>
        <dbReference type="ARBA" id="ARBA00023316"/>
    </source>
</evidence>
<dbReference type="InterPro" id="IPR018044">
    <property type="entry name" value="Peptidase_S11"/>
</dbReference>
<dbReference type="Pfam" id="PF00768">
    <property type="entry name" value="Peptidase_S11"/>
    <property type="match status" value="1"/>
</dbReference>
<reference evidence="17" key="1">
    <citation type="journal article" date="2000" name="Science">
        <title>Bacterial rhodopsin: evidence for a new type of phototrophy in the sea.</title>
        <authorList>
            <person name="Beja O."/>
            <person name="Aravind L."/>
            <person name="Koonin E.V."/>
            <person name="Suzuki M.T."/>
            <person name="Hadd A."/>
            <person name="Nguyen L.P."/>
            <person name="Jovanovich S.B."/>
            <person name="Gates C.M."/>
            <person name="Feldman R.A."/>
            <person name="Spudich J.L."/>
            <person name="Spudich E.N."/>
            <person name="DeLong E.F."/>
        </authorList>
    </citation>
    <scope>NUCLEOTIDE SEQUENCE</scope>
</reference>
<dbReference type="GO" id="GO:0009002">
    <property type="term" value="F:serine-type D-Ala-D-Ala carboxypeptidase activity"/>
    <property type="evidence" value="ECO:0007669"/>
    <property type="project" value="UniProtKB-EC"/>
</dbReference>
<dbReference type="PRINTS" id="PR00725">
    <property type="entry name" value="DADACBPTASE1"/>
</dbReference>
<protein>
    <recommendedName>
        <fullName evidence="4">serine-type D-Ala-D-Ala carboxypeptidase</fullName>
        <ecNumber evidence="4">3.4.16.4</ecNumber>
    </recommendedName>
</protein>
<keyword evidence="5" id="KW-0121">Carboxypeptidase</keyword>
<dbReference type="SUPFAM" id="SSF56601">
    <property type="entry name" value="beta-lactamase/transpeptidase-like"/>
    <property type="match status" value="1"/>
</dbReference>
<organism evidence="17">
    <name type="scientific">Gamma-proteobacterium EBAC31A08</name>
    <dbReference type="NCBI Taxonomy" id="133804"/>
    <lineage>
        <taxon>Bacteria</taxon>
        <taxon>Pseudomonadati</taxon>
        <taxon>Pseudomonadota</taxon>
        <taxon>Gammaproteobacteria</taxon>
        <taxon>environmental samples</taxon>
    </lineage>
</organism>
<dbReference type="InterPro" id="IPR037167">
    <property type="entry name" value="Peptidase_S11_C_sf"/>
</dbReference>
<accession>Q9F7N2</accession>
<evidence type="ECO:0000256" key="8">
    <source>
        <dbReference type="ARBA" id="ARBA00022801"/>
    </source>
</evidence>
<feature type="binding site" evidence="14">
    <location>
        <position position="218"/>
    </location>
    <ligand>
        <name>substrate</name>
    </ligand>
</feature>
<comment type="function">
    <text evidence="1">Removes C-terminal D-alanyl residues from sugar-peptide cell wall precursors.</text>
</comment>
<dbReference type="PANTHER" id="PTHR21581">
    <property type="entry name" value="D-ALANYL-D-ALANINE CARBOXYPEPTIDASE"/>
    <property type="match status" value="1"/>
</dbReference>
<name>Q9F7N2_PRB01</name>
<dbReference type="GO" id="GO:0008360">
    <property type="term" value="P:regulation of cell shape"/>
    <property type="evidence" value="ECO:0007669"/>
    <property type="project" value="UniProtKB-KW"/>
</dbReference>
<keyword evidence="7" id="KW-0732">Signal</keyword>
<dbReference type="AlphaFoldDB" id="Q9F7N2"/>
<feature type="domain" description="Peptidase S11 D-Ala-D-Ala carboxypeptidase A C-terminal" evidence="16">
    <location>
        <begin position="268"/>
        <end position="358"/>
    </location>
</feature>
<sequence length="385" mass="42800">MKKLLFTLLSTSIFIQAQSFVPDSPELDLKSYILIEPNTNTVIAEFNSDLEIEPASMTKIMTSYVVADQIANGLISLDDEVLISEKAWRMQGSKTFIEAGKKVTVSDLLKGIMIQSGNDASVAIAEYAGGTERGFVDLMNSYAASLEMNNTIFQNSTGLPDENHFSSAKDLANLTANYINKFPEEYALYKQKQFTFNNIKQLNRNKLLWRDDSADGVKTGHTEAAGYCLVGSAKRGGMRLITVVAGSKSDNDRFLSSQRLLEYGFRFFTTQKMLSAEKEYQNITVWGGQEKILGVGVLEDISITLPRTSFKNVETVYKVNNNIQAPIVVGQKVGTLEIISNDEIVLVTDLVALKNIEAKGFFGRIWSKFVLWIFSLFGLTDENTT</sequence>
<dbReference type="InterPro" id="IPR001967">
    <property type="entry name" value="Peptidase_S11_N"/>
</dbReference>
<dbReference type="SUPFAM" id="SSF69189">
    <property type="entry name" value="Penicillin-binding protein associated domain"/>
    <property type="match status" value="1"/>
</dbReference>